<protein>
    <submittedName>
        <fullName evidence="2">Uncharacterized protein</fullName>
    </submittedName>
</protein>
<reference evidence="2 3" key="1">
    <citation type="journal article" date="2015" name="Genome Biol. Evol.">
        <title>Comparative Genomics of a Bacterivorous Green Alga Reveals Evolutionary Causalities and Consequences of Phago-Mixotrophic Mode of Nutrition.</title>
        <authorList>
            <person name="Burns J.A."/>
            <person name="Paasch A."/>
            <person name="Narechania A."/>
            <person name="Kim E."/>
        </authorList>
    </citation>
    <scope>NUCLEOTIDE SEQUENCE [LARGE SCALE GENOMIC DNA]</scope>
    <source>
        <strain evidence="2 3">PLY_AMNH</strain>
    </source>
</reference>
<sequence>MYSDDLGAVAMSLFTYSVLLQELRLQSIEPDSMSRAVQELFGADTERKIVQTWALGLVLDLFGLEMIKITGMRATARFVARNVDLLLSGTTDYALTYESHLSENLKRKMRRSGSDQSDTMDEELGDI</sequence>
<keyword evidence="3" id="KW-1185">Reference proteome</keyword>
<organism evidence="2 3">
    <name type="scientific">Cymbomonas tetramitiformis</name>
    <dbReference type="NCBI Taxonomy" id="36881"/>
    <lineage>
        <taxon>Eukaryota</taxon>
        <taxon>Viridiplantae</taxon>
        <taxon>Chlorophyta</taxon>
        <taxon>Pyramimonadophyceae</taxon>
        <taxon>Pyramimonadales</taxon>
        <taxon>Pyramimonadaceae</taxon>
        <taxon>Cymbomonas</taxon>
    </lineage>
</organism>
<evidence type="ECO:0000313" key="3">
    <source>
        <dbReference type="Proteomes" id="UP001190700"/>
    </source>
</evidence>
<accession>A0AAE0FJF8</accession>
<feature type="compositionally biased region" description="Acidic residues" evidence="1">
    <location>
        <begin position="118"/>
        <end position="127"/>
    </location>
</feature>
<dbReference type="AlphaFoldDB" id="A0AAE0FJF8"/>
<evidence type="ECO:0000313" key="2">
    <source>
        <dbReference type="EMBL" id="KAK3260595.1"/>
    </source>
</evidence>
<dbReference type="Proteomes" id="UP001190700">
    <property type="component" value="Unassembled WGS sequence"/>
</dbReference>
<dbReference type="EMBL" id="LGRX02017569">
    <property type="protein sequence ID" value="KAK3260595.1"/>
    <property type="molecule type" value="Genomic_DNA"/>
</dbReference>
<feature type="region of interest" description="Disordered" evidence="1">
    <location>
        <begin position="106"/>
        <end position="127"/>
    </location>
</feature>
<proteinExistence type="predicted"/>
<comment type="caution">
    <text evidence="2">The sequence shown here is derived from an EMBL/GenBank/DDBJ whole genome shotgun (WGS) entry which is preliminary data.</text>
</comment>
<gene>
    <name evidence="2" type="ORF">CYMTET_30440</name>
</gene>
<evidence type="ECO:0000256" key="1">
    <source>
        <dbReference type="SAM" id="MobiDB-lite"/>
    </source>
</evidence>
<name>A0AAE0FJF8_9CHLO</name>